<evidence type="ECO:0000256" key="3">
    <source>
        <dbReference type="ARBA" id="ARBA00023125"/>
    </source>
</evidence>
<dbReference type="PANTHER" id="PTHR10015:SF427">
    <property type="entry name" value="HEAT SHOCK FACTOR PROTEIN"/>
    <property type="match status" value="1"/>
</dbReference>
<protein>
    <submittedName>
        <fullName evidence="9">Heat shock factor protein-like</fullName>
    </submittedName>
</protein>
<proteinExistence type="inferred from homology"/>
<keyword evidence="8" id="KW-1185">Reference proteome</keyword>
<dbReference type="InterPro" id="IPR000232">
    <property type="entry name" value="HSF_DNA-bd"/>
</dbReference>
<evidence type="ECO:0000256" key="2">
    <source>
        <dbReference type="ARBA" id="ARBA00006403"/>
    </source>
</evidence>
<accession>A0ABM1TED3</accession>
<evidence type="ECO:0000313" key="9">
    <source>
        <dbReference type="RefSeq" id="XP_022254239.1"/>
    </source>
</evidence>
<evidence type="ECO:0000313" key="8">
    <source>
        <dbReference type="Proteomes" id="UP000694941"/>
    </source>
</evidence>
<feature type="compositionally biased region" description="Low complexity" evidence="6">
    <location>
        <begin position="8"/>
        <end position="35"/>
    </location>
</feature>
<dbReference type="Gene3D" id="1.10.10.10">
    <property type="entry name" value="Winged helix-like DNA-binding domain superfamily/Winged helix DNA-binding domain"/>
    <property type="match status" value="1"/>
</dbReference>
<evidence type="ECO:0000256" key="6">
    <source>
        <dbReference type="SAM" id="MobiDB-lite"/>
    </source>
</evidence>
<name>A0ABM1TED3_LIMPO</name>
<feature type="domain" description="HSF-type DNA-binding" evidence="7">
    <location>
        <begin position="38"/>
        <end position="141"/>
    </location>
</feature>
<evidence type="ECO:0000256" key="4">
    <source>
        <dbReference type="ARBA" id="ARBA00023242"/>
    </source>
</evidence>
<dbReference type="PRINTS" id="PR00056">
    <property type="entry name" value="HSFDOMAIN"/>
</dbReference>
<dbReference type="Pfam" id="PF00447">
    <property type="entry name" value="HSF_DNA-bind"/>
    <property type="match status" value="1"/>
</dbReference>
<dbReference type="PANTHER" id="PTHR10015">
    <property type="entry name" value="HEAT SHOCK TRANSCRIPTION FACTOR"/>
    <property type="match status" value="1"/>
</dbReference>
<organism evidence="8 9">
    <name type="scientific">Limulus polyphemus</name>
    <name type="common">Atlantic horseshoe crab</name>
    <dbReference type="NCBI Taxonomy" id="6850"/>
    <lineage>
        <taxon>Eukaryota</taxon>
        <taxon>Metazoa</taxon>
        <taxon>Ecdysozoa</taxon>
        <taxon>Arthropoda</taxon>
        <taxon>Chelicerata</taxon>
        <taxon>Merostomata</taxon>
        <taxon>Xiphosura</taxon>
        <taxon>Limulidae</taxon>
        <taxon>Limulus</taxon>
    </lineage>
</organism>
<comment type="similarity">
    <text evidence="2 5">Belongs to the HSF family.</text>
</comment>
<reference evidence="9" key="1">
    <citation type="submission" date="2025-08" db="UniProtKB">
        <authorList>
            <consortium name="RefSeq"/>
        </authorList>
    </citation>
    <scope>IDENTIFICATION</scope>
    <source>
        <tissue evidence="9">Muscle</tissue>
    </source>
</reference>
<gene>
    <name evidence="9" type="primary">LOC106469972</name>
</gene>
<evidence type="ECO:0000256" key="5">
    <source>
        <dbReference type="RuleBase" id="RU004020"/>
    </source>
</evidence>
<dbReference type="SUPFAM" id="SSF46785">
    <property type="entry name" value="Winged helix' DNA-binding domain"/>
    <property type="match status" value="1"/>
</dbReference>
<dbReference type="InterPro" id="IPR036390">
    <property type="entry name" value="WH_DNA-bd_sf"/>
</dbReference>
<comment type="subcellular location">
    <subcellularLocation>
        <location evidence="1">Nucleus</location>
    </subcellularLocation>
</comment>
<dbReference type="GeneID" id="106469972"/>
<evidence type="ECO:0000256" key="1">
    <source>
        <dbReference type="ARBA" id="ARBA00004123"/>
    </source>
</evidence>
<dbReference type="Proteomes" id="UP000694941">
    <property type="component" value="Unplaced"/>
</dbReference>
<keyword evidence="3" id="KW-0238">DNA-binding</keyword>
<dbReference type="SMART" id="SM00415">
    <property type="entry name" value="HSF"/>
    <property type="match status" value="1"/>
</dbReference>
<dbReference type="InterPro" id="IPR036388">
    <property type="entry name" value="WH-like_DNA-bd_sf"/>
</dbReference>
<feature type="region of interest" description="Disordered" evidence="6">
    <location>
        <begin position="1"/>
        <end position="35"/>
    </location>
</feature>
<keyword evidence="4" id="KW-0539">Nucleus</keyword>
<sequence length="149" mass="17227">MHTIALRTNSNTTNSDSVSETSTNSDCTASTTCSNSNSVPAFLTKLWNLVEDPKYDDLICWSQGGTSFIIRNQDQFARKLLPKYYKHKNLASFIRQLNMYGFRKTSNLEHSGLKNESDEVEFYHQYFLRGQGVFLECIKRKVRYCLLNM</sequence>
<evidence type="ECO:0000259" key="7">
    <source>
        <dbReference type="SMART" id="SM00415"/>
    </source>
</evidence>
<dbReference type="RefSeq" id="XP_022254239.1">
    <property type="nucleotide sequence ID" value="XM_022398531.1"/>
</dbReference>